<dbReference type="GO" id="GO:0016020">
    <property type="term" value="C:membrane"/>
    <property type="evidence" value="ECO:0007669"/>
    <property type="project" value="UniProtKB-SubCell"/>
</dbReference>
<dbReference type="EMBL" id="LGUA01001483">
    <property type="protein sequence ID" value="OAX78493.1"/>
    <property type="molecule type" value="Genomic_DNA"/>
</dbReference>
<reference evidence="9 10" key="1">
    <citation type="submission" date="2015-07" db="EMBL/GenBank/DDBJ databases">
        <title>Emmonsia species relationships and genome sequence.</title>
        <authorList>
            <person name="Cuomo C.A."/>
            <person name="Schwartz I.S."/>
            <person name="Kenyon C."/>
            <person name="de Hoog G.S."/>
            <person name="Govender N.P."/>
            <person name="Botha A."/>
            <person name="Moreno L."/>
            <person name="de Vries M."/>
            <person name="Munoz J.F."/>
            <person name="Stielow J.B."/>
        </authorList>
    </citation>
    <scope>NUCLEOTIDE SEQUENCE [LARGE SCALE GENOMIC DNA]</scope>
    <source>
        <strain evidence="9 10">CBS 136260</strain>
    </source>
</reference>
<sequence>MADLGPPPPDGDVNKGPMLNAITWAECGVALALVLARIITRTRLIQRWGWDDAFMCLAMACALVNTVCVTVCIHYGTGRHVYYLNDYQKVQANKFNWISQGFHVMSTNWGKVSVALFLLRIVDRAKRKRYIFFGGMILLTVVNSVCVYTIYGQCTPTTALWNGTGPNKKGSCWHPNIQRDYAFFQGSFSAASDLLLALYPVFIIWQLQMARNMKIGLTCVLALGVVATAAAIVKTIFLSELVARADYTFETVNLTTWISTEQYLIIIAACIPTLGPLFTAATGRTPSGRLAGSSPGYRPSGSHSRRYFHQGPGAGGGNGHAFKKRAESDMLTYTMDEFTSTTTMTAVDPWTRASPPSRRRSDDDGSEEAIIKGVADGEDDGVVRGGGGSGERTQSSGGGGIMKTMEVQVNSQNLGRNGQRGVPSKKKVLLPWEPTSPT</sequence>
<feature type="compositionally biased region" description="Gly residues" evidence="6">
    <location>
        <begin position="383"/>
        <end position="401"/>
    </location>
</feature>
<dbReference type="STRING" id="1658172.A0A1B7NNU9"/>
<protein>
    <recommendedName>
        <fullName evidence="8">Rhodopsin domain-containing protein</fullName>
    </recommendedName>
</protein>
<feature type="transmembrane region" description="Helical" evidence="7">
    <location>
        <begin position="183"/>
        <end position="205"/>
    </location>
</feature>
<dbReference type="Pfam" id="PF20684">
    <property type="entry name" value="Fung_rhodopsin"/>
    <property type="match status" value="1"/>
</dbReference>
<feature type="region of interest" description="Disordered" evidence="6">
    <location>
        <begin position="285"/>
        <end position="322"/>
    </location>
</feature>
<comment type="subcellular location">
    <subcellularLocation>
        <location evidence="1">Membrane</location>
        <topology evidence="1">Multi-pass membrane protein</topology>
    </subcellularLocation>
</comment>
<evidence type="ECO:0000256" key="1">
    <source>
        <dbReference type="ARBA" id="ARBA00004141"/>
    </source>
</evidence>
<feature type="transmembrane region" description="Helical" evidence="7">
    <location>
        <begin position="131"/>
        <end position="151"/>
    </location>
</feature>
<feature type="transmembrane region" description="Helical" evidence="7">
    <location>
        <begin position="97"/>
        <end position="119"/>
    </location>
</feature>
<feature type="compositionally biased region" description="Polar residues" evidence="6">
    <location>
        <begin position="407"/>
        <end position="416"/>
    </location>
</feature>
<feature type="domain" description="Rhodopsin" evidence="8">
    <location>
        <begin position="36"/>
        <end position="279"/>
    </location>
</feature>
<dbReference type="Proteomes" id="UP000091918">
    <property type="component" value="Unassembled WGS sequence"/>
</dbReference>
<feature type="transmembrane region" description="Helical" evidence="7">
    <location>
        <begin position="263"/>
        <end position="281"/>
    </location>
</feature>
<dbReference type="PANTHER" id="PTHR33048">
    <property type="entry name" value="PTH11-LIKE INTEGRAL MEMBRANE PROTEIN (AFU_ORTHOLOGUE AFUA_5G11245)"/>
    <property type="match status" value="1"/>
</dbReference>
<keyword evidence="10" id="KW-1185">Reference proteome</keyword>
<feature type="transmembrane region" description="Helical" evidence="7">
    <location>
        <begin position="21"/>
        <end position="40"/>
    </location>
</feature>
<proteinExistence type="inferred from homology"/>
<dbReference type="PANTHER" id="PTHR33048:SF164">
    <property type="entry name" value="INTEGRAL MEMBRANE PROTEIN-RELATED"/>
    <property type="match status" value="1"/>
</dbReference>
<evidence type="ECO:0000256" key="6">
    <source>
        <dbReference type="SAM" id="MobiDB-lite"/>
    </source>
</evidence>
<evidence type="ECO:0000313" key="10">
    <source>
        <dbReference type="Proteomes" id="UP000091918"/>
    </source>
</evidence>
<gene>
    <name evidence="9" type="ORF">ACJ72_07199</name>
</gene>
<evidence type="ECO:0000256" key="5">
    <source>
        <dbReference type="ARBA" id="ARBA00038359"/>
    </source>
</evidence>
<dbReference type="OrthoDB" id="4682787at2759"/>
<evidence type="ECO:0000313" key="9">
    <source>
        <dbReference type="EMBL" id="OAX78493.1"/>
    </source>
</evidence>
<name>A0A1B7NNU9_9EURO</name>
<accession>A0A1B7NNU9</accession>
<keyword evidence="4 7" id="KW-0472">Membrane</keyword>
<evidence type="ECO:0000256" key="2">
    <source>
        <dbReference type="ARBA" id="ARBA00022692"/>
    </source>
</evidence>
<feature type="transmembrane region" description="Helical" evidence="7">
    <location>
        <begin position="217"/>
        <end position="243"/>
    </location>
</feature>
<dbReference type="AlphaFoldDB" id="A0A1B7NNU9"/>
<evidence type="ECO:0000256" key="3">
    <source>
        <dbReference type="ARBA" id="ARBA00022989"/>
    </source>
</evidence>
<feature type="transmembrane region" description="Helical" evidence="7">
    <location>
        <begin position="52"/>
        <end position="77"/>
    </location>
</feature>
<comment type="similarity">
    <text evidence="5">Belongs to the SAT4 family.</text>
</comment>
<comment type="caution">
    <text evidence="9">The sequence shown here is derived from an EMBL/GenBank/DDBJ whole genome shotgun (WGS) entry which is preliminary data.</text>
</comment>
<dbReference type="InterPro" id="IPR052337">
    <property type="entry name" value="SAT4-like"/>
</dbReference>
<evidence type="ECO:0000256" key="4">
    <source>
        <dbReference type="ARBA" id="ARBA00023136"/>
    </source>
</evidence>
<dbReference type="InterPro" id="IPR049326">
    <property type="entry name" value="Rhodopsin_dom_fungi"/>
</dbReference>
<feature type="region of interest" description="Disordered" evidence="6">
    <location>
        <begin position="346"/>
        <end position="438"/>
    </location>
</feature>
<organism evidence="9 10">
    <name type="scientific">Emergomyces africanus</name>
    <dbReference type="NCBI Taxonomy" id="1955775"/>
    <lineage>
        <taxon>Eukaryota</taxon>
        <taxon>Fungi</taxon>
        <taxon>Dikarya</taxon>
        <taxon>Ascomycota</taxon>
        <taxon>Pezizomycotina</taxon>
        <taxon>Eurotiomycetes</taxon>
        <taxon>Eurotiomycetidae</taxon>
        <taxon>Onygenales</taxon>
        <taxon>Ajellomycetaceae</taxon>
        <taxon>Emergomyces</taxon>
    </lineage>
</organism>
<evidence type="ECO:0000259" key="8">
    <source>
        <dbReference type="Pfam" id="PF20684"/>
    </source>
</evidence>
<keyword evidence="3 7" id="KW-1133">Transmembrane helix</keyword>
<evidence type="ECO:0000256" key="7">
    <source>
        <dbReference type="SAM" id="Phobius"/>
    </source>
</evidence>
<keyword evidence="2 7" id="KW-0812">Transmembrane</keyword>